<dbReference type="AlphaFoldDB" id="A0A2S6CID7"/>
<accession>A0A2S6CID7</accession>
<sequence>MPLHDDFSGGGRLTDPAQIVTKPRVEDSEVIATLSHWLSHGTKADDKTLALAWYQDDKQEQAVKQLFKWLGCAAVVAGSPDGEVTEEDFVHLIKFALLGAGFFIMRVEFHEKNIREHYMSITQSHSADTDIETKNKDHHK</sequence>
<proteinExistence type="predicted"/>
<evidence type="ECO:0000313" key="2">
    <source>
        <dbReference type="Proteomes" id="UP000237631"/>
    </source>
</evidence>
<reference evidence="2" key="1">
    <citation type="journal article" date="2017" name="bioRxiv">
        <title>Conservation of a gene cluster reveals novel cercosporin biosynthetic mechanisms and extends production to the genus Colletotrichum.</title>
        <authorList>
            <person name="de Jonge R."/>
            <person name="Ebert M.K."/>
            <person name="Huitt-Roehl C.R."/>
            <person name="Pal P."/>
            <person name="Suttle J.C."/>
            <person name="Spanner R.E."/>
            <person name="Neubauer J.D."/>
            <person name="Jurick W.M.II."/>
            <person name="Stott K.A."/>
            <person name="Secor G.A."/>
            <person name="Thomma B.P.H.J."/>
            <person name="Van de Peer Y."/>
            <person name="Townsend C.A."/>
            <person name="Bolton M.D."/>
        </authorList>
    </citation>
    <scope>NUCLEOTIDE SEQUENCE [LARGE SCALE GENOMIC DNA]</scope>
    <source>
        <strain evidence="2">CBS538.71</strain>
    </source>
</reference>
<dbReference type="Proteomes" id="UP000237631">
    <property type="component" value="Unassembled WGS sequence"/>
</dbReference>
<organism evidence="1 2">
    <name type="scientific">Cercospora berteroae</name>
    <dbReference type="NCBI Taxonomy" id="357750"/>
    <lineage>
        <taxon>Eukaryota</taxon>
        <taxon>Fungi</taxon>
        <taxon>Dikarya</taxon>
        <taxon>Ascomycota</taxon>
        <taxon>Pezizomycotina</taxon>
        <taxon>Dothideomycetes</taxon>
        <taxon>Dothideomycetidae</taxon>
        <taxon>Mycosphaerellales</taxon>
        <taxon>Mycosphaerellaceae</taxon>
        <taxon>Cercospora</taxon>
    </lineage>
</organism>
<dbReference type="EMBL" id="PNEN01000391">
    <property type="protein sequence ID" value="PPJ59487.1"/>
    <property type="molecule type" value="Genomic_DNA"/>
</dbReference>
<comment type="caution">
    <text evidence="1">The sequence shown here is derived from an EMBL/GenBank/DDBJ whole genome shotgun (WGS) entry which is preliminary data.</text>
</comment>
<keyword evidence="2" id="KW-1185">Reference proteome</keyword>
<protein>
    <submittedName>
        <fullName evidence="1">Uncharacterized protein</fullName>
    </submittedName>
</protein>
<dbReference type="OrthoDB" id="10339409at2759"/>
<gene>
    <name evidence="1" type="ORF">CBER1_02448</name>
</gene>
<evidence type="ECO:0000313" key="1">
    <source>
        <dbReference type="EMBL" id="PPJ59487.1"/>
    </source>
</evidence>
<name>A0A2S6CID7_9PEZI</name>